<evidence type="ECO:0000313" key="2">
    <source>
        <dbReference type="Proteomes" id="UP000186817"/>
    </source>
</evidence>
<comment type="caution">
    <text evidence="1">The sequence shown here is derived from an EMBL/GenBank/DDBJ whole genome shotgun (WGS) entry which is preliminary data.</text>
</comment>
<accession>A0A1Q9F1I1</accession>
<dbReference type="EMBL" id="LSRX01000028">
    <property type="protein sequence ID" value="OLQ13452.1"/>
    <property type="molecule type" value="Genomic_DNA"/>
</dbReference>
<evidence type="ECO:0000313" key="1">
    <source>
        <dbReference type="EMBL" id="OLQ13452.1"/>
    </source>
</evidence>
<dbReference type="Proteomes" id="UP000186817">
    <property type="component" value="Unassembled WGS sequence"/>
</dbReference>
<gene>
    <name evidence="1" type="ORF">AK812_SmicGene2541</name>
</gene>
<keyword evidence="2" id="KW-1185">Reference proteome</keyword>
<proteinExistence type="predicted"/>
<reference evidence="1 2" key="1">
    <citation type="submission" date="2016-02" db="EMBL/GenBank/DDBJ databases">
        <title>Genome analysis of coral dinoflagellate symbionts highlights evolutionary adaptations to a symbiotic lifestyle.</title>
        <authorList>
            <person name="Aranda M."/>
            <person name="Li Y."/>
            <person name="Liew Y.J."/>
            <person name="Baumgarten S."/>
            <person name="Simakov O."/>
            <person name="Wilson M."/>
            <person name="Piel J."/>
            <person name="Ashoor H."/>
            <person name="Bougouffa S."/>
            <person name="Bajic V.B."/>
            <person name="Ryu T."/>
            <person name="Ravasi T."/>
            <person name="Bayer T."/>
            <person name="Micklem G."/>
            <person name="Kim H."/>
            <person name="Bhak J."/>
            <person name="Lajeunesse T.C."/>
            <person name="Voolstra C.R."/>
        </authorList>
    </citation>
    <scope>NUCLEOTIDE SEQUENCE [LARGE SCALE GENOMIC DNA]</scope>
    <source>
        <strain evidence="1 2">CCMP2467</strain>
    </source>
</reference>
<dbReference type="AlphaFoldDB" id="A0A1Q9F1I1"/>
<organism evidence="1 2">
    <name type="scientific">Symbiodinium microadriaticum</name>
    <name type="common">Dinoflagellate</name>
    <name type="synonym">Zooxanthella microadriatica</name>
    <dbReference type="NCBI Taxonomy" id="2951"/>
    <lineage>
        <taxon>Eukaryota</taxon>
        <taxon>Sar</taxon>
        <taxon>Alveolata</taxon>
        <taxon>Dinophyceae</taxon>
        <taxon>Suessiales</taxon>
        <taxon>Symbiodiniaceae</taxon>
        <taxon>Symbiodinium</taxon>
    </lineage>
</organism>
<protein>
    <submittedName>
        <fullName evidence="1">Uncharacterized protein</fullName>
    </submittedName>
</protein>
<sequence length="73" mass="7661">MNGATFAASTPSTARLTGAVLEFVSQLPGRGVPAWRGVAVAIGFGKRLKPEWWLAPTFKDNAAKIPASRGAVH</sequence>
<name>A0A1Q9F1I1_SYMMI</name>